<name>A0A6I8MIB9_9CORY</name>
<evidence type="ECO:0000256" key="4">
    <source>
        <dbReference type="ARBA" id="ARBA00022989"/>
    </source>
</evidence>
<evidence type="ECO:0000256" key="2">
    <source>
        <dbReference type="ARBA" id="ARBA00022475"/>
    </source>
</evidence>
<feature type="transmembrane region" description="Helical" evidence="6">
    <location>
        <begin position="216"/>
        <end position="234"/>
    </location>
</feature>
<keyword evidence="2" id="KW-1003">Cell membrane</keyword>
<dbReference type="GO" id="GO:0005886">
    <property type="term" value="C:plasma membrane"/>
    <property type="evidence" value="ECO:0007669"/>
    <property type="project" value="UniProtKB-SubCell"/>
</dbReference>
<evidence type="ECO:0000256" key="1">
    <source>
        <dbReference type="ARBA" id="ARBA00004651"/>
    </source>
</evidence>
<accession>A0A6I8MIB9</accession>
<feature type="transmembrane region" description="Helical" evidence="6">
    <location>
        <begin position="302"/>
        <end position="324"/>
    </location>
</feature>
<feature type="transmembrane region" description="Helical" evidence="6">
    <location>
        <begin position="268"/>
        <end position="296"/>
    </location>
</feature>
<organism evidence="8 9">
    <name type="scientific">Corynebacterium rouxii</name>
    <dbReference type="NCBI Taxonomy" id="2719119"/>
    <lineage>
        <taxon>Bacteria</taxon>
        <taxon>Bacillati</taxon>
        <taxon>Actinomycetota</taxon>
        <taxon>Actinomycetes</taxon>
        <taxon>Mycobacteriales</taxon>
        <taxon>Corynebacteriaceae</taxon>
        <taxon>Corynebacterium</taxon>
    </lineage>
</organism>
<dbReference type="RefSeq" id="WP_155873722.1">
    <property type="nucleotide sequence ID" value="NZ_CP168248.1"/>
</dbReference>
<gene>
    <name evidence="8" type="ORF">FRC0190_01794</name>
</gene>
<dbReference type="PANTHER" id="PTHR30619:SF7">
    <property type="entry name" value="BETA-LACTAMASE DOMAIN PROTEIN"/>
    <property type="match status" value="1"/>
</dbReference>
<evidence type="ECO:0000256" key="5">
    <source>
        <dbReference type="ARBA" id="ARBA00023136"/>
    </source>
</evidence>
<dbReference type="EMBL" id="LR738855">
    <property type="protein sequence ID" value="VZH85862.1"/>
    <property type="molecule type" value="Genomic_DNA"/>
</dbReference>
<reference evidence="8 9" key="1">
    <citation type="submission" date="2019-11" db="EMBL/GenBank/DDBJ databases">
        <authorList>
            <person name="Brisse S."/>
        </authorList>
    </citation>
    <scope>NUCLEOTIDE SEQUENCE [LARGE SCALE GENOMIC DNA]</scope>
    <source>
        <strain evidence="8">FRC0190</strain>
    </source>
</reference>
<protein>
    <submittedName>
        <fullName evidence="8">ComEC/Rec2 family competence protein</fullName>
    </submittedName>
</protein>
<feature type="transmembrane region" description="Helical" evidence="6">
    <location>
        <begin position="336"/>
        <end position="359"/>
    </location>
</feature>
<feature type="transmembrane region" description="Helical" evidence="6">
    <location>
        <begin position="407"/>
        <end position="426"/>
    </location>
</feature>
<evidence type="ECO:0000313" key="9">
    <source>
        <dbReference type="Proteomes" id="UP000423525"/>
    </source>
</evidence>
<evidence type="ECO:0000256" key="3">
    <source>
        <dbReference type="ARBA" id="ARBA00022692"/>
    </source>
</evidence>
<feature type="transmembrane region" description="Helical" evidence="6">
    <location>
        <begin position="371"/>
        <end position="395"/>
    </location>
</feature>
<evidence type="ECO:0000256" key="6">
    <source>
        <dbReference type="SAM" id="Phobius"/>
    </source>
</evidence>
<dbReference type="Proteomes" id="UP000423525">
    <property type="component" value="Chromosome"/>
</dbReference>
<keyword evidence="4 6" id="KW-1133">Transmembrane helix</keyword>
<dbReference type="Pfam" id="PF03772">
    <property type="entry name" value="Competence"/>
    <property type="match status" value="1"/>
</dbReference>
<dbReference type="KEGG" id="crf:FRC0190_01794"/>
<feature type="transmembrane region" description="Helical" evidence="6">
    <location>
        <begin position="240"/>
        <end position="256"/>
    </location>
</feature>
<feature type="transmembrane region" description="Helical" evidence="6">
    <location>
        <begin position="438"/>
        <end position="454"/>
    </location>
</feature>
<dbReference type="InterPro" id="IPR052159">
    <property type="entry name" value="Competence_DNA_uptake"/>
</dbReference>
<feature type="domain" description="ComEC/Rec2-related protein" evidence="7">
    <location>
        <begin position="186"/>
        <end position="449"/>
    </location>
</feature>
<keyword evidence="3 6" id="KW-0812">Transmembrane</keyword>
<dbReference type="AlphaFoldDB" id="A0A6I8MIB9"/>
<dbReference type="NCBIfam" id="TIGR00360">
    <property type="entry name" value="ComEC_N-term"/>
    <property type="match status" value="1"/>
</dbReference>
<evidence type="ECO:0000259" key="7">
    <source>
        <dbReference type="Pfam" id="PF03772"/>
    </source>
</evidence>
<feature type="transmembrane region" description="Helical" evidence="6">
    <location>
        <begin position="26"/>
        <end position="43"/>
    </location>
</feature>
<keyword evidence="5 6" id="KW-0472">Membrane</keyword>
<dbReference type="PANTHER" id="PTHR30619">
    <property type="entry name" value="DNA INTERNALIZATION/COMPETENCE PROTEIN COMEC/REC2"/>
    <property type="match status" value="1"/>
</dbReference>
<dbReference type="InterPro" id="IPR004477">
    <property type="entry name" value="ComEC_N"/>
</dbReference>
<sequence>MTELRLVPSALAVWGCTWLCLWQRTIWWPLIACAVVAVGLAMWRPAQGFLAGCMGACATAITAMHTARVDAWQWGNTTVVEAITPVKQTATGWIFRAQISGYPAEIPVLSKTQPSVEPGDHVMVTGTVSHSGSIGLSDALLHSEGNITVVSPPTGWGAISTHITQHFQQLVVDHTDGHATGLIPAMVLGDTSLQSAHNVELYAATGLAHLSAVSGGNVAIVTSWTAALAAVVGLGPRQRVIASMLALVCFVAVVGTEPSVLRAAVMGMVGLVAVLTYTRTPTIHALSIAIIGLLLWDCSLATHFGFALSVAATVGIITLYPAIYRSLAIVDVTPNIVVRALAIAIAADISTMPIVMLMSGKVSAVSVLANLLAAPVVPIVTLIGLLAVVASWLPVVPSILINIIEPCADWIGLIATILGGHTWTSIDQPFPESRGLSTLWAMLGAMWLLTGFVVKPKITLATISCAMVATIWWQYTPTVPTTDLIVVTVADEEEIAGKTADVFVVTQRSRRTRETMTTDGTPIYYETVPDRISTGRIWHDRHHGSATSTSAPRSWRR</sequence>
<comment type="subcellular location">
    <subcellularLocation>
        <location evidence="1">Cell membrane</location>
        <topology evidence="1">Multi-pass membrane protein</topology>
    </subcellularLocation>
</comment>
<proteinExistence type="predicted"/>
<evidence type="ECO:0000313" key="8">
    <source>
        <dbReference type="EMBL" id="VZH85862.1"/>
    </source>
</evidence>